<sequence length="271" mass="30118">MTRLPFFDHHTSFEAAEAEIRHAVSDCNCNLMRDTARILALESLGCDVFAVSLVDELAWERIVPDGGADTGPRFLNTSFATVGSRSRGFVECVLLKWPNVIFQSVYLDYYWLPDSVAWLQKGYMANNAGVIDNLIKMKEIGILARGFDVVLPVNTALVQCLEPLVKKLRANFAVHFISGDTEAIRPHHLAVQADSLIPPHVMSGVYCKNQQRQIDDMLGIKGSAAARALTILKRLVSGRTLARTPDLQDVRFLRLTPLPSDPLYIGPILCR</sequence>
<reference evidence="1" key="1">
    <citation type="submission" date="2021-02" db="EMBL/GenBank/DDBJ databases">
        <title>First Annotated Genome of the Yellow-green Alga Tribonema minus.</title>
        <authorList>
            <person name="Mahan K.M."/>
        </authorList>
    </citation>
    <scope>NUCLEOTIDE SEQUENCE</scope>
    <source>
        <strain evidence="1">UTEX B ZZ1240</strain>
    </source>
</reference>
<comment type="caution">
    <text evidence="1">The sequence shown here is derived from an EMBL/GenBank/DDBJ whole genome shotgun (WGS) entry which is preliminary data.</text>
</comment>
<proteinExistence type="predicted"/>
<protein>
    <submittedName>
        <fullName evidence="1">Uncharacterized protein</fullName>
    </submittedName>
</protein>
<accession>A0A835YWD2</accession>
<evidence type="ECO:0000313" key="1">
    <source>
        <dbReference type="EMBL" id="KAG5178339.1"/>
    </source>
</evidence>
<organism evidence="1 2">
    <name type="scientific">Tribonema minus</name>
    <dbReference type="NCBI Taxonomy" id="303371"/>
    <lineage>
        <taxon>Eukaryota</taxon>
        <taxon>Sar</taxon>
        <taxon>Stramenopiles</taxon>
        <taxon>Ochrophyta</taxon>
        <taxon>PX clade</taxon>
        <taxon>Xanthophyceae</taxon>
        <taxon>Tribonematales</taxon>
        <taxon>Tribonemataceae</taxon>
        <taxon>Tribonema</taxon>
    </lineage>
</organism>
<name>A0A835YWD2_9STRA</name>
<dbReference type="AlphaFoldDB" id="A0A835YWD2"/>
<dbReference type="EMBL" id="JAFCMP010000516">
    <property type="protein sequence ID" value="KAG5178339.1"/>
    <property type="molecule type" value="Genomic_DNA"/>
</dbReference>
<dbReference type="Proteomes" id="UP000664859">
    <property type="component" value="Unassembled WGS sequence"/>
</dbReference>
<dbReference type="OrthoDB" id="2441233at2759"/>
<keyword evidence="2" id="KW-1185">Reference proteome</keyword>
<gene>
    <name evidence="1" type="ORF">JKP88DRAFT_264719</name>
</gene>
<evidence type="ECO:0000313" key="2">
    <source>
        <dbReference type="Proteomes" id="UP000664859"/>
    </source>
</evidence>